<sequence length="229" mass="25987">MSKPLCIIPARGGSKRFPKKNMALLNGKPLVDYAIEVALASKIFSRVCVSSEDQEILDIAKSYNPDFAMPRPQRLARDKSRIPQVCKYVLDELLKLGEKYEEFAILLPTSPLRTTTDIVKSFKIFKGNGANCVMSVTPFSHPPQRALSVENGLVKPYFGNQFMKQAQELAQLYRHDGTVIFIKTEVFLANNDYYVENTLPYYVPLERAVDVDNLLDLKFAEFLMKITPK</sequence>
<dbReference type="CDD" id="cd02513">
    <property type="entry name" value="CMP-NeuAc_Synthase"/>
    <property type="match status" value="1"/>
</dbReference>
<protein>
    <recommendedName>
        <fullName evidence="3">Acylneuraminate cytidylyltransferase</fullName>
    </recommendedName>
</protein>
<dbReference type="STRING" id="1797737.A2196_00725"/>
<dbReference type="Gene3D" id="3.90.550.10">
    <property type="entry name" value="Spore Coat Polysaccharide Biosynthesis Protein SpsA, Chain A"/>
    <property type="match status" value="1"/>
</dbReference>
<dbReference type="SUPFAM" id="SSF53448">
    <property type="entry name" value="Nucleotide-diphospho-sugar transferases"/>
    <property type="match status" value="1"/>
</dbReference>
<name>A0A1F5HAM5_9BACT</name>
<dbReference type="InterPro" id="IPR003329">
    <property type="entry name" value="Cytidylyl_trans"/>
</dbReference>
<dbReference type="InterPro" id="IPR029044">
    <property type="entry name" value="Nucleotide-diphossugar_trans"/>
</dbReference>
<dbReference type="PANTHER" id="PTHR21485:SF6">
    <property type="entry name" value="N-ACYLNEURAMINATE CYTIDYLYLTRANSFERASE-RELATED"/>
    <property type="match status" value="1"/>
</dbReference>
<dbReference type="EMBL" id="MFCA01000029">
    <property type="protein sequence ID" value="OGE01217.1"/>
    <property type="molecule type" value="Genomic_DNA"/>
</dbReference>
<comment type="caution">
    <text evidence="1">The sequence shown here is derived from an EMBL/GenBank/DDBJ whole genome shotgun (WGS) entry which is preliminary data.</text>
</comment>
<dbReference type="GO" id="GO:0008781">
    <property type="term" value="F:N-acylneuraminate cytidylyltransferase activity"/>
    <property type="evidence" value="ECO:0007669"/>
    <property type="project" value="TreeGrafter"/>
</dbReference>
<reference evidence="1 2" key="1">
    <citation type="journal article" date="2016" name="Nat. Commun.">
        <title>Thousands of microbial genomes shed light on interconnected biogeochemical processes in an aquifer system.</title>
        <authorList>
            <person name="Anantharaman K."/>
            <person name="Brown C.T."/>
            <person name="Hug L.A."/>
            <person name="Sharon I."/>
            <person name="Castelle C.J."/>
            <person name="Probst A.J."/>
            <person name="Thomas B.C."/>
            <person name="Singh A."/>
            <person name="Wilkins M.J."/>
            <person name="Karaoz U."/>
            <person name="Brodie E.L."/>
            <person name="Williams K.H."/>
            <person name="Hubbard S.S."/>
            <person name="Banfield J.F."/>
        </authorList>
    </citation>
    <scope>NUCLEOTIDE SEQUENCE [LARGE SCALE GENOMIC DNA]</scope>
</reference>
<dbReference type="InterPro" id="IPR050793">
    <property type="entry name" value="CMP-NeuNAc_synthase"/>
</dbReference>
<evidence type="ECO:0008006" key="3">
    <source>
        <dbReference type="Google" id="ProtNLM"/>
    </source>
</evidence>
<organism evidence="1 2">
    <name type="scientific">Candidatus Curtissbacteria bacterium RIFOXYA1_FULL_41_14</name>
    <dbReference type="NCBI Taxonomy" id="1797737"/>
    <lineage>
        <taxon>Bacteria</taxon>
        <taxon>Candidatus Curtissiibacteriota</taxon>
    </lineage>
</organism>
<dbReference type="Proteomes" id="UP000176751">
    <property type="component" value="Unassembled WGS sequence"/>
</dbReference>
<gene>
    <name evidence="1" type="ORF">A2196_00725</name>
</gene>
<evidence type="ECO:0000313" key="2">
    <source>
        <dbReference type="Proteomes" id="UP000176751"/>
    </source>
</evidence>
<dbReference type="AlphaFoldDB" id="A0A1F5HAM5"/>
<accession>A0A1F5HAM5</accession>
<evidence type="ECO:0000313" key="1">
    <source>
        <dbReference type="EMBL" id="OGE01217.1"/>
    </source>
</evidence>
<dbReference type="Pfam" id="PF02348">
    <property type="entry name" value="CTP_transf_3"/>
    <property type="match status" value="1"/>
</dbReference>
<dbReference type="PANTHER" id="PTHR21485">
    <property type="entry name" value="HAD SUPERFAMILY MEMBERS CMAS AND KDSC"/>
    <property type="match status" value="1"/>
</dbReference>
<proteinExistence type="predicted"/>